<reference evidence="1 2" key="1">
    <citation type="journal article" date="2021" name="Hortic Res">
        <title>High-quality reference genome and annotation aids understanding of berry development for evergreen blueberry (Vaccinium darrowii).</title>
        <authorList>
            <person name="Yu J."/>
            <person name="Hulse-Kemp A.M."/>
            <person name="Babiker E."/>
            <person name="Staton M."/>
        </authorList>
    </citation>
    <scope>NUCLEOTIDE SEQUENCE [LARGE SCALE GENOMIC DNA]</scope>
    <source>
        <strain evidence="2">cv. NJ 8807/NJ 8810</strain>
        <tissue evidence="1">Young leaf</tissue>
    </source>
</reference>
<sequence length="128" mass="15287">MQLPAFSQEDFEREKCILNELEITMLREEMNLHQRFRLNWIQSRDKNYAFFHATLIQRRQCNQLSKIKDRDGNWISEEDAEINTHLKDFFSDLFKSPGPTDFRSILGKVDRCITTYMNNGLIRVRRGG</sequence>
<accession>A0ACB7XEA0</accession>
<gene>
    <name evidence="1" type="ORF">Vadar_033742</name>
</gene>
<proteinExistence type="predicted"/>
<evidence type="ECO:0000313" key="1">
    <source>
        <dbReference type="EMBL" id="KAH7839014.1"/>
    </source>
</evidence>
<name>A0ACB7XEA0_9ERIC</name>
<evidence type="ECO:0000313" key="2">
    <source>
        <dbReference type="Proteomes" id="UP000828048"/>
    </source>
</evidence>
<organism evidence="1 2">
    <name type="scientific">Vaccinium darrowii</name>
    <dbReference type="NCBI Taxonomy" id="229202"/>
    <lineage>
        <taxon>Eukaryota</taxon>
        <taxon>Viridiplantae</taxon>
        <taxon>Streptophyta</taxon>
        <taxon>Embryophyta</taxon>
        <taxon>Tracheophyta</taxon>
        <taxon>Spermatophyta</taxon>
        <taxon>Magnoliopsida</taxon>
        <taxon>eudicotyledons</taxon>
        <taxon>Gunneridae</taxon>
        <taxon>Pentapetalae</taxon>
        <taxon>asterids</taxon>
        <taxon>Ericales</taxon>
        <taxon>Ericaceae</taxon>
        <taxon>Vaccinioideae</taxon>
        <taxon>Vaccinieae</taxon>
        <taxon>Vaccinium</taxon>
    </lineage>
</organism>
<protein>
    <submittedName>
        <fullName evidence="1">Uncharacterized protein</fullName>
    </submittedName>
</protein>
<comment type="caution">
    <text evidence="1">The sequence shown here is derived from an EMBL/GenBank/DDBJ whole genome shotgun (WGS) entry which is preliminary data.</text>
</comment>
<dbReference type="Proteomes" id="UP000828048">
    <property type="component" value="Chromosome 6"/>
</dbReference>
<keyword evidence="2" id="KW-1185">Reference proteome</keyword>
<dbReference type="EMBL" id="CM037156">
    <property type="protein sequence ID" value="KAH7839014.1"/>
    <property type="molecule type" value="Genomic_DNA"/>
</dbReference>